<name>A0A8J3CPE8_9BURK</name>
<reference evidence="1" key="1">
    <citation type="journal article" date="2014" name="Int. J. Syst. Evol. Microbiol.">
        <title>Complete genome sequence of Corynebacterium casei LMG S-19264T (=DSM 44701T), isolated from a smear-ripened cheese.</title>
        <authorList>
            <consortium name="US DOE Joint Genome Institute (JGI-PGF)"/>
            <person name="Walter F."/>
            <person name="Albersmeier A."/>
            <person name="Kalinowski J."/>
            <person name="Ruckert C."/>
        </authorList>
    </citation>
    <scope>NUCLEOTIDE SEQUENCE</scope>
    <source>
        <strain evidence="1">KCTC 32501</strain>
    </source>
</reference>
<sequence length="80" mass="9264">MIDVFLIGDNIKSVKGCCEVHFDVPTFYNRMMNRRNMILMQHYYGIRSNFMIFNTRVPHDRAEFGRVALYGNTAGLATSP</sequence>
<protein>
    <submittedName>
        <fullName evidence="1">Uncharacterized protein</fullName>
    </submittedName>
</protein>
<evidence type="ECO:0000313" key="2">
    <source>
        <dbReference type="Proteomes" id="UP000614287"/>
    </source>
</evidence>
<dbReference type="Proteomes" id="UP000614287">
    <property type="component" value="Unassembled WGS sequence"/>
</dbReference>
<reference evidence="1" key="2">
    <citation type="submission" date="2020-09" db="EMBL/GenBank/DDBJ databases">
        <authorList>
            <person name="Sun Q."/>
            <person name="Kim S."/>
        </authorList>
    </citation>
    <scope>NUCLEOTIDE SEQUENCE</scope>
    <source>
        <strain evidence="1">KCTC 32501</strain>
    </source>
</reference>
<comment type="caution">
    <text evidence="1">The sequence shown here is derived from an EMBL/GenBank/DDBJ whole genome shotgun (WGS) entry which is preliminary data.</text>
</comment>
<proteinExistence type="predicted"/>
<organism evidence="1 2">
    <name type="scientific">Formosimonas limnophila</name>
    <dbReference type="NCBI Taxonomy" id="1384487"/>
    <lineage>
        <taxon>Bacteria</taxon>
        <taxon>Pseudomonadati</taxon>
        <taxon>Pseudomonadota</taxon>
        <taxon>Betaproteobacteria</taxon>
        <taxon>Burkholderiales</taxon>
        <taxon>Burkholderiaceae</taxon>
        <taxon>Formosimonas</taxon>
    </lineage>
</organism>
<dbReference type="AlphaFoldDB" id="A0A8J3CPE8"/>
<keyword evidence="2" id="KW-1185">Reference proteome</keyword>
<evidence type="ECO:0000313" key="1">
    <source>
        <dbReference type="EMBL" id="GHA78523.1"/>
    </source>
</evidence>
<accession>A0A8J3CPE8</accession>
<dbReference type="EMBL" id="BMZG01000012">
    <property type="protein sequence ID" value="GHA78523.1"/>
    <property type="molecule type" value="Genomic_DNA"/>
</dbReference>
<gene>
    <name evidence="1" type="ORF">GCM10009007_19490</name>
</gene>